<reference evidence="13 14" key="1">
    <citation type="journal article" date="2018" name="PLoS ONE">
        <title>The draft genome of Kipferlia bialata reveals reductive genome evolution in fornicate parasites.</title>
        <authorList>
            <person name="Tanifuji G."/>
            <person name="Takabayashi S."/>
            <person name="Kume K."/>
            <person name="Takagi M."/>
            <person name="Nakayama T."/>
            <person name="Kamikawa R."/>
            <person name="Inagaki Y."/>
            <person name="Hashimoto T."/>
        </authorList>
    </citation>
    <scope>NUCLEOTIDE SEQUENCE [LARGE SCALE GENOMIC DNA]</scope>
    <source>
        <strain evidence="13">NY0173</strain>
    </source>
</reference>
<evidence type="ECO:0000256" key="3">
    <source>
        <dbReference type="ARBA" id="ARBA00009446"/>
    </source>
</evidence>
<dbReference type="Gene3D" id="1.10.290.10">
    <property type="entry name" value="Topoisomerase I, domain 4"/>
    <property type="match status" value="1"/>
</dbReference>
<feature type="domain" description="Topo IA-type catalytic" evidence="12">
    <location>
        <begin position="186"/>
        <end position="617"/>
    </location>
</feature>
<dbReference type="GO" id="GO:0003917">
    <property type="term" value="F:DNA topoisomerase type I (single strand cut, ATP-independent) activity"/>
    <property type="evidence" value="ECO:0007669"/>
    <property type="project" value="UniProtKB-EC"/>
</dbReference>
<feature type="compositionally biased region" description="Basic and acidic residues" evidence="11">
    <location>
        <begin position="1"/>
        <end position="10"/>
    </location>
</feature>
<evidence type="ECO:0000256" key="7">
    <source>
        <dbReference type="ARBA" id="ARBA00023029"/>
    </source>
</evidence>
<dbReference type="GO" id="GO:0006310">
    <property type="term" value="P:DNA recombination"/>
    <property type="evidence" value="ECO:0007669"/>
    <property type="project" value="TreeGrafter"/>
</dbReference>
<dbReference type="EC" id="5.6.2.1" evidence="4 10"/>
<dbReference type="InterPro" id="IPR013825">
    <property type="entry name" value="Topo_IA_cen_sub2"/>
</dbReference>
<comment type="similarity">
    <text evidence="3 10">Belongs to the type IA topoisomerase family.</text>
</comment>
<dbReference type="Proteomes" id="UP000265618">
    <property type="component" value="Unassembled WGS sequence"/>
</dbReference>
<dbReference type="SMART" id="SM00437">
    <property type="entry name" value="TOP1Ac"/>
    <property type="match status" value="1"/>
</dbReference>
<proteinExistence type="inferred from homology"/>
<dbReference type="Gene3D" id="2.70.20.10">
    <property type="entry name" value="Topoisomerase I, domain 3"/>
    <property type="match status" value="1"/>
</dbReference>
<evidence type="ECO:0000256" key="5">
    <source>
        <dbReference type="ARBA" id="ARBA00022723"/>
    </source>
</evidence>
<dbReference type="Pfam" id="PF01751">
    <property type="entry name" value="Toprim"/>
    <property type="match status" value="1"/>
</dbReference>
<dbReference type="Gene3D" id="1.10.460.10">
    <property type="entry name" value="Topoisomerase I, domain 2"/>
    <property type="match status" value="1"/>
</dbReference>
<comment type="caution">
    <text evidence="13">The sequence shown here is derived from an EMBL/GenBank/DDBJ whole genome shotgun (WGS) entry which is preliminary data.</text>
</comment>
<evidence type="ECO:0000313" key="13">
    <source>
        <dbReference type="EMBL" id="GIQ81269.1"/>
    </source>
</evidence>
<keyword evidence="9 10" id="KW-0413">Isomerase</keyword>
<dbReference type="InterPro" id="IPR023406">
    <property type="entry name" value="Topo_IA_AS"/>
</dbReference>
<dbReference type="InterPro" id="IPR003601">
    <property type="entry name" value="Topo_IA_2"/>
</dbReference>
<dbReference type="InterPro" id="IPR056452">
    <property type="entry name" value="Zn_ribbon_TOP3B"/>
</dbReference>
<dbReference type="PROSITE" id="PS52039">
    <property type="entry name" value="TOPO_IA_2"/>
    <property type="match status" value="1"/>
</dbReference>
<dbReference type="GO" id="GO:0006265">
    <property type="term" value="P:DNA topological change"/>
    <property type="evidence" value="ECO:0007669"/>
    <property type="project" value="InterPro"/>
</dbReference>
<comment type="catalytic activity">
    <reaction evidence="1 10">
        <text>ATP-independent breakage of single-stranded DNA, followed by passage and rejoining.</text>
        <dbReference type="EC" id="5.6.2.1"/>
    </reaction>
</comment>
<accession>A0A9K3GES5</accession>
<dbReference type="GO" id="GO:0003677">
    <property type="term" value="F:DNA binding"/>
    <property type="evidence" value="ECO:0007669"/>
    <property type="project" value="UniProtKB-KW"/>
</dbReference>
<dbReference type="InterPro" id="IPR013826">
    <property type="entry name" value="Topo_IA_cen_sub3"/>
</dbReference>
<dbReference type="SMART" id="SM00436">
    <property type="entry name" value="TOP1Bc"/>
    <property type="match status" value="1"/>
</dbReference>
<dbReference type="PRINTS" id="PR00417">
    <property type="entry name" value="PRTPISMRASEI"/>
</dbReference>
<feature type="region of interest" description="Disordered" evidence="11">
    <location>
        <begin position="1"/>
        <end position="60"/>
    </location>
</feature>
<name>A0A9K3GES5_9EUKA</name>
<dbReference type="InterPro" id="IPR000380">
    <property type="entry name" value="Topo_IA"/>
</dbReference>
<dbReference type="PROSITE" id="PS00396">
    <property type="entry name" value="TOPO_IA_1"/>
    <property type="match status" value="1"/>
</dbReference>
<dbReference type="InterPro" id="IPR006171">
    <property type="entry name" value="TOPRIM_dom"/>
</dbReference>
<dbReference type="Pfam" id="PF23546">
    <property type="entry name" value="Zn_ribbon_TOP3B"/>
    <property type="match status" value="1"/>
</dbReference>
<sequence>MPGEEGKADPKGAASSNPVIVPINISCGPRSNQTKPAAPPANPVGKEEFSRGTTPIHEFPGTFKGERVRYRVSSVTGHVFSIDFTGPFRSWDCDPDTLFGAGTVKESANGKQRMEAHLKSVCRGCSDLVLMLDNDREGHNICFEVLDTVCPSLGWSQTDRRIHRALFSAVTPQAIQDAMSHLTVPDKDASDAVEARQEIDLKIGVAWTRFLTRYFQGKYANLDTHLVSYGPCQTPTLGFCVKRHDDIQSFKPRPFWTVRLGVPFPASGSVSDPKSIAAARQNSHSRFTATHKSMKRGEADAIKAALESSSRVVVESVSMQDATLQRPLGLNTVDMLKQASAKLCLSPQETMHLAERLYLSGYLSYPRTESTAYPGDYNLRGMVETLSPVFPTSAQTVLNGPLRPRPGKDVGDHPPIIPVRVCTQALAGEGWSLYSLVAKNFLASLATDCKLKKTSVTLSAGGTEFCASGSIVVDPGFASITDAIPSTNRLPAMRKGEVTEAVDVGMTEGQTQPPGHLSESDLLTKMETHAIGTDSSMATHVGNIISRNFVRLDPQSRRLRPTPLGVILIHGYQAIDRDLVAPTLRSTIEAQINRVATGELTRSQLVSETLSHFHQRFRRFVGSVSLMDALFEVSFDPIASAGRVFSRCGDCHRYMRFIGHKPQRLHCATCDRTHSLPQGGKTSVVAP</sequence>
<dbReference type="AlphaFoldDB" id="A0A9K3GES5"/>
<keyword evidence="14" id="KW-1185">Reference proteome</keyword>
<comment type="cofactor">
    <cofactor evidence="2">
        <name>Mg(2+)</name>
        <dbReference type="ChEBI" id="CHEBI:18420"/>
    </cofactor>
</comment>
<dbReference type="GO" id="GO:0046872">
    <property type="term" value="F:metal ion binding"/>
    <property type="evidence" value="ECO:0007669"/>
    <property type="project" value="UniProtKB-KW"/>
</dbReference>
<dbReference type="FunFam" id="1.10.290.10:FF:000003">
    <property type="entry name" value="DNA topoisomerase"/>
    <property type="match status" value="1"/>
</dbReference>
<evidence type="ECO:0000256" key="1">
    <source>
        <dbReference type="ARBA" id="ARBA00000213"/>
    </source>
</evidence>
<dbReference type="InterPro" id="IPR003602">
    <property type="entry name" value="Topo_IA_DNA-bd_dom"/>
</dbReference>
<evidence type="ECO:0000256" key="8">
    <source>
        <dbReference type="ARBA" id="ARBA00023125"/>
    </source>
</evidence>
<evidence type="ECO:0000313" key="14">
    <source>
        <dbReference type="Proteomes" id="UP000265618"/>
    </source>
</evidence>
<keyword evidence="6" id="KW-0862">Zinc</keyword>
<evidence type="ECO:0000256" key="9">
    <source>
        <dbReference type="ARBA" id="ARBA00023235"/>
    </source>
</evidence>
<dbReference type="OrthoDB" id="430051at2759"/>
<evidence type="ECO:0000256" key="11">
    <source>
        <dbReference type="SAM" id="MobiDB-lite"/>
    </source>
</evidence>
<evidence type="ECO:0000256" key="2">
    <source>
        <dbReference type="ARBA" id="ARBA00001946"/>
    </source>
</evidence>
<gene>
    <name evidence="13" type="ORF">KIPB_002202</name>
</gene>
<keyword evidence="8 10" id="KW-0238">DNA-binding</keyword>
<dbReference type="PANTHER" id="PTHR11390:SF20">
    <property type="entry name" value="DNA TOPOISOMERASE 3-BETA-1"/>
    <property type="match status" value="1"/>
</dbReference>
<keyword evidence="5" id="KW-0479">Metal-binding</keyword>
<evidence type="ECO:0000256" key="6">
    <source>
        <dbReference type="ARBA" id="ARBA00022833"/>
    </source>
</evidence>
<dbReference type="PANTHER" id="PTHR11390">
    <property type="entry name" value="PROKARYOTIC DNA TOPOISOMERASE"/>
    <property type="match status" value="1"/>
</dbReference>
<dbReference type="GO" id="GO:0006281">
    <property type="term" value="P:DNA repair"/>
    <property type="evidence" value="ECO:0007669"/>
    <property type="project" value="TreeGrafter"/>
</dbReference>
<dbReference type="Pfam" id="PF01131">
    <property type="entry name" value="Topoisom_bac"/>
    <property type="match status" value="1"/>
</dbReference>
<organism evidence="13 14">
    <name type="scientific">Kipferlia bialata</name>
    <dbReference type="NCBI Taxonomy" id="797122"/>
    <lineage>
        <taxon>Eukaryota</taxon>
        <taxon>Metamonada</taxon>
        <taxon>Carpediemonas-like organisms</taxon>
        <taxon>Kipferlia</taxon>
    </lineage>
</organism>
<dbReference type="EMBL" id="BDIP01000349">
    <property type="protein sequence ID" value="GIQ81269.1"/>
    <property type="molecule type" value="Genomic_DNA"/>
</dbReference>
<evidence type="ECO:0000256" key="10">
    <source>
        <dbReference type="RuleBase" id="RU362092"/>
    </source>
</evidence>
<evidence type="ECO:0000256" key="4">
    <source>
        <dbReference type="ARBA" id="ARBA00012891"/>
    </source>
</evidence>
<dbReference type="SUPFAM" id="SSF56712">
    <property type="entry name" value="Prokaryotic type I DNA topoisomerase"/>
    <property type="match status" value="1"/>
</dbReference>
<dbReference type="InterPro" id="IPR013497">
    <property type="entry name" value="Topo_IA_cen"/>
</dbReference>
<keyword evidence="7 10" id="KW-0799">Topoisomerase</keyword>
<dbReference type="CDD" id="cd00186">
    <property type="entry name" value="TOP1Ac"/>
    <property type="match status" value="1"/>
</dbReference>
<protein>
    <recommendedName>
        <fullName evidence="4 10">DNA topoisomerase</fullName>
        <ecNumber evidence="4 10">5.6.2.1</ecNumber>
    </recommendedName>
</protein>
<comment type="function">
    <text evidence="10">Introduces a single-strand break via transesterification at a target site in duplex DNA. Releases the supercoiling and torsional tension of DNA introduced during the DNA replication and transcription by transiently cleaving and rejoining one strand of the DNA duplex. The scissile phosphodiester is attacked by the catalytic tyrosine of the enzyme, resulting in the formation of a DNA-(5'-phosphotyrosyl)-enzyme intermediate and the expulsion of a 3'-OH DNA strand.</text>
</comment>
<evidence type="ECO:0000259" key="12">
    <source>
        <dbReference type="PROSITE" id="PS52039"/>
    </source>
</evidence>
<dbReference type="GO" id="GO:0005634">
    <property type="term" value="C:nucleus"/>
    <property type="evidence" value="ECO:0007669"/>
    <property type="project" value="TreeGrafter"/>
</dbReference>
<dbReference type="InterPro" id="IPR013824">
    <property type="entry name" value="Topo_IA_cen_sub1"/>
</dbReference>
<dbReference type="Gene3D" id="3.40.50.140">
    <property type="match status" value="1"/>
</dbReference>
<dbReference type="InterPro" id="IPR023405">
    <property type="entry name" value="Topo_IA_core_domain"/>
</dbReference>